<dbReference type="AlphaFoldDB" id="A4JCE9"/>
<proteinExistence type="predicted"/>
<evidence type="ECO:0000313" key="3">
    <source>
        <dbReference type="Proteomes" id="UP000002287"/>
    </source>
</evidence>
<dbReference type="HOGENOM" id="CLU_2822896_0_0_4"/>
<sequence>MTTHTIRIRHPHRARTSCGVVSTRIRCCAVDRHRPCDRRAPLSSAPLAAPVDTRRASRRVVPNGAC</sequence>
<feature type="region of interest" description="Disordered" evidence="1">
    <location>
        <begin position="39"/>
        <end position="66"/>
    </location>
</feature>
<accession>A4JCE9</accession>
<reference evidence="3" key="1">
    <citation type="submission" date="2007-03" db="EMBL/GenBank/DDBJ databases">
        <title>Complete sequence of chromosome 1 of Burkholderia vietnamiensis G4.</title>
        <authorList>
            <consortium name="US DOE Joint Genome Institute"/>
            <person name="Copeland A."/>
            <person name="Lucas S."/>
            <person name="Lapidus A."/>
            <person name="Barry K."/>
            <person name="Detter J.C."/>
            <person name="Glavina del Rio T."/>
            <person name="Hammon N."/>
            <person name="Israni S."/>
            <person name="Dalin E."/>
            <person name="Tice H."/>
            <person name="Pitluck S."/>
            <person name="Chain P."/>
            <person name="Malfatti S."/>
            <person name="Shin M."/>
            <person name="Vergez L."/>
            <person name="Schmutz J."/>
            <person name="Larimer F."/>
            <person name="Land M."/>
            <person name="Hauser L."/>
            <person name="Kyrpides N."/>
            <person name="Tiedje J."/>
            <person name="Richardson P."/>
        </authorList>
    </citation>
    <scope>NUCLEOTIDE SEQUENCE [LARGE SCALE GENOMIC DNA]</scope>
    <source>
        <strain evidence="3">G4 / LMG 22486</strain>
    </source>
</reference>
<evidence type="ECO:0000256" key="1">
    <source>
        <dbReference type="SAM" id="MobiDB-lite"/>
    </source>
</evidence>
<organism evidence="2 3">
    <name type="scientific">Burkholderia vietnamiensis (strain G4 / LMG 22486)</name>
    <name type="common">Burkholderia cepacia (strain R1808)</name>
    <dbReference type="NCBI Taxonomy" id="269482"/>
    <lineage>
        <taxon>Bacteria</taxon>
        <taxon>Pseudomonadati</taxon>
        <taxon>Pseudomonadota</taxon>
        <taxon>Betaproteobacteria</taxon>
        <taxon>Burkholderiales</taxon>
        <taxon>Burkholderiaceae</taxon>
        <taxon>Burkholderia</taxon>
        <taxon>Burkholderia cepacia complex</taxon>
    </lineage>
</organism>
<protein>
    <submittedName>
        <fullName evidence="2">Uncharacterized protein</fullName>
    </submittedName>
</protein>
<dbReference type="Proteomes" id="UP000002287">
    <property type="component" value="Chromosome 1"/>
</dbReference>
<dbReference type="EMBL" id="CP000614">
    <property type="protein sequence ID" value="ABO53952.1"/>
    <property type="molecule type" value="Genomic_DNA"/>
</dbReference>
<gene>
    <name evidence="2" type="ordered locus">Bcep1808_0941</name>
</gene>
<feature type="compositionally biased region" description="Low complexity" evidence="1">
    <location>
        <begin position="41"/>
        <end position="50"/>
    </location>
</feature>
<name>A4JCE9_BURVG</name>
<evidence type="ECO:0000313" key="2">
    <source>
        <dbReference type="EMBL" id="ABO53952.1"/>
    </source>
</evidence>
<dbReference type="KEGG" id="bvi:Bcep1808_0941"/>